<evidence type="ECO:0000313" key="1">
    <source>
        <dbReference type="EMBL" id="KAH3672220.1"/>
    </source>
</evidence>
<gene>
    <name evidence="1" type="ORF">WICPIJ_010072</name>
</gene>
<evidence type="ECO:0000313" key="2">
    <source>
        <dbReference type="Proteomes" id="UP000774326"/>
    </source>
</evidence>
<name>A0A9P8PIP4_WICPI</name>
<sequence>MWVPVWLFLIGQRRNSSYVAMTESEVLKEPSTKNGVLSKIIPYCFEASAVISERKFSPSYKDKILASTFSKPNLKESLVFGILSSLSLPKAWTSNFNKVVPLDLPPALEASTDWVVEVLSDVSGTSSQNTSQNVTSTFVVWNTTIGNGESQSSDVIGQDSVSGVDTVNIFSTKLTSVVSGAGDFLDSLEQRLENISVVVGRDILQDRHQSFKTHTGVNVLGW</sequence>
<dbReference type="EMBL" id="JAEUBG010005835">
    <property type="protein sequence ID" value="KAH3672220.1"/>
    <property type="molecule type" value="Genomic_DNA"/>
</dbReference>
<organism evidence="1 2">
    <name type="scientific">Wickerhamomyces pijperi</name>
    <name type="common">Yeast</name>
    <name type="synonym">Pichia pijperi</name>
    <dbReference type="NCBI Taxonomy" id="599730"/>
    <lineage>
        <taxon>Eukaryota</taxon>
        <taxon>Fungi</taxon>
        <taxon>Dikarya</taxon>
        <taxon>Ascomycota</taxon>
        <taxon>Saccharomycotina</taxon>
        <taxon>Saccharomycetes</taxon>
        <taxon>Phaffomycetales</taxon>
        <taxon>Wickerhamomycetaceae</taxon>
        <taxon>Wickerhamomyces</taxon>
    </lineage>
</organism>
<dbReference type="Proteomes" id="UP000774326">
    <property type="component" value="Unassembled WGS sequence"/>
</dbReference>
<accession>A0A9P8PIP4</accession>
<comment type="caution">
    <text evidence="1">The sequence shown here is derived from an EMBL/GenBank/DDBJ whole genome shotgun (WGS) entry which is preliminary data.</text>
</comment>
<dbReference type="AlphaFoldDB" id="A0A9P8PIP4"/>
<protein>
    <submittedName>
        <fullName evidence="1">Uncharacterized protein</fullName>
    </submittedName>
</protein>
<reference evidence="1" key="2">
    <citation type="submission" date="2021-01" db="EMBL/GenBank/DDBJ databases">
        <authorList>
            <person name="Schikora-Tamarit M.A."/>
        </authorList>
    </citation>
    <scope>NUCLEOTIDE SEQUENCE</scope>
    <source>
        <strain evidence="1">CBS2887</strain>
    </source>
</reference>
<keyword evidence="2" id="KW-1185">Reference proteome</keyword>
<reference evidence="1" key="1">
    <citation type="journal article" date="2021" name="Open Biol.">
        <title>Shared evolutionary footprints suggest mitochondrial oxidative damage underlies multiple complex I losses in fungi.</title>
        <authorList>
            <person name="Schikora-Tamarit M.A."/>
            <person name="Marcet-Houben M."/>
            <person name="Nosek J."/>
            <person name="Gabaldon T."/>
        </authorList>
    </citation>
    <scope>NUCLEOTIDE SEQUENCE</scope>
    <source>
        <strain evidence="1">CBS2887</strain>
    </source>
</reference>
<proteinExistence type="predicted"/>